<reference evidence="3 4" key="1">
    <citation type="submission" date="2011-02" db="EMBL/GenBank/DDBJ databases">
        <title>The Genome Sequence of Sphaeroforma arctica JP610.</title>
        <authorList>
            <consortium name="The Broad Institute Genome Sequencing Platform"/>
            <person name="Russ C."/>
            <person name="Cuomo C."/>
            <person name="Young S.K."/>
            <person name="Zeng Q."/>
            <person name="Gargeya S."/>
            <person name="Alvarado L."/>
            <person name="Berlin A."/>
            <person name="Chapman S.B."/>
            <person name="Chen Z."/>
            <person name="Freedman E."/>
            <person name="Gellesch M."/>
            <person name="Goldberg J."/>
            <person name="Griggs A."/>
            <person name="Gujja S."/>
            <person name="Heilman E."/>
            <person name="Heiman D."/>
            <person name="Howarth C."/>
            <person name="Mehta T."/>
            <person name="Neiman D."/>
            <person name="Pearson M."/>
            <person name="Roberts A."/>
            <person name="Saif S."/>
            <person name="Shea T."/>
            <person name="Shenoy N."/>
            <person name="Sisk P."/>
            <person name="Stolte C."/>
            <person name="Sykes S."/>
            <person name="White J."/>
            <person name="Yandava C."/>
            <person name="Burger G."/>
            <person name="Gray M.W."/>
            <person name="Holland P.W.H."/>
            <person name="King N."/>
            <person name="Lang F.B.F."/>
            <person name="Roger A.J."/>
            <person name="Ruiz-Trillo I."/>
            <person name="Haas B."/>
            <person name="Nusbaum C."/>
            <person name="Birren B."/>
        </authorList>
    </citation>
    <scope>NUCLEOTIDE SEQUENCE [LARGE SCALE GENOMIC DNA]</scope>
    <source>
        <strain evidence="3 4">JP610</strain>
    </source>
</reference>
<dbReference type="InterPro" id="IPR036188">
    <property type="entry name" value="FAD/NAD-bd_sf"/>
</dbReference>
<dbReference type="GO" id="GO:0006103">
    <property type="term" value="P:2-oxoglutarate metabolic process"/>
    <property type="evidence" value="ECO:0007669"/>
    <property type="project" value="TreeGrafter"/>
</dbReference>
<keyword evidence="4" id="KW-1185">Reference proteome</keyword>
<dbReference type="Proteomes" id="UP000054560">
    <property type="component" value="Unassembled WGS sequence"/>
</dbReference>
<dbReference type="OrthoDB" id="361797at2759"/>
<dbReference type="GO" id="GO:0050660">
    <property type="term" value="F:flavin adenine dinucleotide binding"/>
    <property type="evidence" value="ECO:0007669"/>
    <property type="project" value="TreeGrafter"/>
</dbReference>
<dbReference type="EMBL" id="KQ244707">
    <property type="protein sequence ID" value="KNC74152.1"/>
    <property type="molecule type" value="Genomic_DNA"/>
</dbReference>
<accession>A0A0L0FBL8</accession>
<dbReference type="PANTHER" id="PTHR22912:SF217">
    <property type="entry name" value="DIHYDROLIPOYL DEHYDROGENASE"/>
    <property type="match status" value="1"/>
</dbReference>
<sequence length="63" mass="7034">MRVKKMPESIAIVGAGVIGCEFAAILSNLGQSRVHLINERRKRLLPTEDEDLSSYLTRSYQDG</sequence>
<feature type="domain" description="FAD/NAD(P)-binding" evidence="2">
    <location>
        <begin position="2"/>
        <end position="60"/>
    </location>
</feature>
<organism evidence="3 4">
    <name type="scientific">Sphaeroforma arctica JP610</name>
    <dbReference type="NCBI Taxonomy" id="667725"/>
    <lineage>
        <taxon>Eukaryota</taxon>
        <taxon>Ichthyosporea</taxon>
        <taxon>Ichthyophonida</taxon>
        <taxon>Sphaeroforma</taxon>
    </lineage>
</organism>
<dbReference type="RefSeq" id="XP_014148054.1">
    <property type="nucleotide sequence ID" value="XM_014292579.1"/>
</dbReference>
<dbReference type="PANTHER" id="PTHR22912">
    <property type="entry name" value="DISULFIDE OXIDOREDUCTASE"/>
    <property type="match status" value="1"/>
</dbReference>
<dbReference type="Gene3D" id="3.50.50.60">
    <property type="entry name" value="FAD/NAD(P)-binding domain"/>
    <property type="match status" value="1"/>
</dbReference>
<feature type="non-terminal residue" evidence="3">
    <location>
        <position position="63"/>
    </location>
</feature>
<proteinExistence type="predicted"/>
<dbReference type="GO" id="GO:0004148">
    <property type="term" value="F:dihydrolipoyl dehydrogenase (NADH) activity"/>
    <property type="evidence" value="ECO:0007669"/>
    <property type="project" value="TreeGrafter"/>
</dbReference>
<dbReference type="InterPro" id="IPR050151">
    <property type="entry name" value="Class-I_Pyr_Nuc-Dis_Oxidored"/>
</dbReference>
<name>A0A0L0FBL8_9EUKA</name>
<keyword evidence="1" id="KW-0520">NAD</keyword>
<evidence type="ECO:0000256" key="1">
    <source>
        <dbReference type="ARBA" id="ARBA00023027"/>
    </source>
</evidence>
<dbReference type="InterPro" id="IPR023753">
    <property type="entry name" value="FAD/NAD-binding_dom"/>
</dbReference>
<dbReference type="Pfam" id="PF07992">
    <property type="entry name" value="Pyr_redox_2"/>
    <property type="match status" value="1"/>
</dbReference>
<evidence type="ECO:0000313" key="3">
    <source>
        <dbReference type="EMBL" id="KNC74152.1"/>
    </source>
</evidence>
<protein>
    <recommendedName>
        <fullName evidence="2">FAD/NAD(P)-binding domain-containing protein</fullName>
    </recommendedName>
</protein>
<gene>
    <name evidence="3" type="ORF">SARC_13294</name>
</gene>
<dbReference type="GeneID" id="25913798"/>
<dbReference type="AlphaFoldDB" id="A0A0L0FBL8"/>
<dbReference type="PROSITE" id="PS51257">
    <property type="entry name" value="PROKAR_LIPOPROTEIN"/>
    <property type="match status" value="1"/>
</dbReference>
<evidence type="ECO:0000313" key="4">
    <source>
        <dbReference type="Proteomes" id="UP000054560"/>
    </source>
</evidence>
<dbReference type="STRING" id="667725.A0A0L0FBL8"/>
<dbReference type="SUPFAM" id="SSF51905">
    <property type="entry name" value="FAD/NAD(P)-binding domain"/>
    <property type="match status" value="1"/>
</dbReference>
<evidence type="ECO:0000259" key="2">
    <source>
        <dbReference type="Pfam" id="PF07992"/>
    </source>
</evidence>